<name>A0A7V5XG64_9BACT</name>
<dbReference type="GO" id="GO:0030288">
    <property type="term" value="C:outer membrane-bounded periplasmic space"/>
    <property type="evidence" value="ECO:0007669"/>
    <property type="project" value="TreeGrafter"/>
</dbReference>
<dbReference type="Gene3D" id="3.40.630.40">
    <property type="entry name" value="Zn-dependent exopeptidases"/>
    <property type="match status" value="1"/>
</dbReference>
<dbReference type="InterPro" id="IPR021731">
    <property type="entry name" value="AMIN_dom"/>
</dbReference>
<comment type="catalytic activity">
    <reaction evidence="1">
        <text>Hydrolyzes the link between N-acetylmuramoyl residues and L-amino acid residues in certain cell-wall glycopeptides.</text>
        <dbReference type="EC" id="3.5.1.28"/>
    </reaction>
</comment>
<evidence type="ECO:0000256" key="1">
    <source>
        <dbReference type="ARBA" id="ARBA00001561"/>
    </source>
</evidence>
<dbReference type="InterPro" id="IPR002508">
    <property type="entry name" value="MurNAc-LAA_cat"/>
</dbReference>
<evidence type="ECO:0000256" key="3">
    <source>
        <dbReference type="ARBA" id="ARBA00022801"/>
    </source>
</evidence>
<dbReference type="SMART" id="SM00646">
    <property type="entry name" value="Ami_3"/>
    <property type="match status" value="1"/>
</dbReference>
<dbReference type="FunFam" id="3.40.630.40:FF:000005">
    <property type="entry name" value="N-acetylmuramoyl-L-alanine amidase (AmiA)"/>
    <property type="match status" value="1"/>
</dbReference>
<dbReference type="Gene3D" id="3.10.350.10">
    <property type="entry name" value="LysM domain"/>
    <property type="match status" value="1"/>
</dbReference>
<dbReference type="Gene3D" id="1.25.40.10">
    <property type="entry name" value="Tetratricopeptide repeat domain"/>
    <property type="match status" value="1"/>
</dbReference>
<organism evidence="5">
    <name type="scientific">Thermodesulfobacterium geofontis</name>
    <dbReference type="NCBI Taxonomy" id="1295609"/>
    <lineage>
        <taxon>Bacteria</taxon>
        <taxon>Pseudomonadati</taxon>
        <taxon>Thermodesulfobacteriota</taxon>
        <taxon>Thermodesulfobacteria</taxon>
        <taxon>Thermodesulfobacteriales</taxon>
        <taxon>Thermodesulfobacteriaceae</taxon>
        <taxon>Thermodesulfobacterium</taxon>
    </lineage>
</organism>
<sequence length="642" mass="73897">MKNFWKFLILTIVELCFFVFNPTNLLAEPSNPSKNLSQEYIYHTVKKGETLGSIARRYRVSESEIRRWNNLRSNKVYIGQKLIVGVKEAKEERIKKEGAVVSDTERIFFELEREYEKLLSNPQATKTDWLKLLSEYRRLYLLYPSSYTAPKAILKTANIYLHLYKNFSDLESLNKAIERYNYLIKNYSRSSEVEEAYYRLILIYKEEIKDKEKEKNLRVEFKAKYPKSIYISKLEEKVEVKDIKKTERKEKEIKTKEPVTETAKEKIAISDVSPKKVLEVQPVTGEDYSRVIINVSDNFEYQANILKGDKDRPPRIYVDIYPAILDSKVSKEIEIKDALLTGVRVAQFDEKTVRVVLDLNSLTSYKIFKLREPYQLILDLIGKEKIQKSVAKEASKKEEYINLARQFGLGIKRVVIDPGHGGEDPGAVGPSGLKEKDVTLAIAKMLAQKLRSRLGIEVILTREEDKFIPLIQRPAIANSKKADLFISIHTNASPDSKSCGIETYYLNFTTDPEAMRVAALENAASDKSLSDLQDLIKAILVNTKLSESKMLAEKVQEELVKELNKYYPDTINRGVKYAPFLVLVGTRMPAILVEAGFISNPLEEKRLKDQQYLEMIAEGIAKGIEIYIQSLKFSQTYYDKRS</sequence>
<dbReference type="Gene3D" id="2.60.40.3500">
    <property type="match status" value="1"/>
</dbReference>
<dbReference type="InterPro" id="IPR018392">
    <property type="entry name" value="LysM"/>
</dbReference>
<dbReference type="AlphaFoldDB" id="A0A7V5XG64"/>
<dbReference type="Pfam" id="PF01520">
    <property type="entry name" value="Amidase_3"/>
    <property type="match status" value="1"/>
</dbReference>
<dbReference type="SUPFAM" id="SSF53187">
    <property type="entry name" value="Zn-dependent exopeptidases"/>
    <property type="match status" value="1"/>
</dbReference>
<evidence type="ECO:0000259" key="4">
    <source>
        <dbReference type="PROSITE" id="PS51782"/>
    </source>
</evidence>
<dbReference type="Pfam" id="PF11741">
    <property type="entry name" value="AMIN"/>
    <property type="match status" value="1"/>
</dbReference>
<dbReference type="EMBL" id="DRWR01000061">
    <property type="protein sequence ID" value="HHQ15860.1"/>
    <property type="molecule type" value="Genomic_DNA"/>
</dbReference>
<accession>A0A7V5XG64</accession>
<dbReference type="Pfam" id="PF01476">
    <property type="entry name" value="LysM"/>
    <property type="match status" value="1"/>
</dbReference>
<dbReference type="PANTHER" id="PTHR30404:SF0">
    <property type="entry name" value="N-ACETYLMURAMOYL-L-ALANINE AMIDASE AMIC"/>
    <property type="match status" value="1"/>
</dbReference>
<evidence type="ECO:0000313" key="5">
    <source>
        <dbReference type="EMBL" id="HHQ15860.1"/>
    </source>
</evidence>
<dbReference type="GO" id="GO:0009253">
    <property type="term" value="P:peptidoglycan catabolic process"/>
    <property type="evidence" value="ECO:0007669"/>
    <property type="project" value="InterPro"/>
</dbReference>
<dbReference type="CDD" id="cd02696">
    <property type="entry name" value="MurNAc-LAA"/>
    <property type="match status" value="1"/>
</dbReference>
<dbReference type="PANTHER" id="PTHR30404">
    <property type="entry name" value="N-ACETYLMURAMOYL-L-ALANINE AMIDASE"/>
    <property type="match status" value="1"/>
</dbReference>
<evidence type="ECO:0000256" key="2">
    <source>
        <dbReference type="ARBA" id="ARBA00011901"/>
    </source>
</evidence>
<dbReference type="CDD" id="cd00118">
    <property type="entry name" value="LysM"/>
    <property type="match status" value="1"/>
</dbReference>
<dbReference type="EC" id="3.5.1.28" evidence="2"/>
<dbReference type="SUPFAM" id="SSF54106">
    <property type="entry name" value="LysM domain"/>
    <property type="match status" value="1"/>
</dbReference>
<protein>
    <recommendedName>
        <fullName evidence="2">N-acetylmuramoyl-L-alanine amidase</fullName>
        <ecNumber evidence="2">3.5.1.28</ecNumber>
    </recommendedName>
</protein>
<gene>
    <name evidence="5" type="ORF">ENM15_03460</name>
</gene>
<feature type="domain" description="LysM" evidence="4">
    <location>
        <begin position="41"/>
        <end position="84"/>
    </location>
</feature>
<dbReference type="PROSITE" id="PS51782">
    <property type="entry name" value="LYSM"/>
    <property type="match status" value="1"/>
</dbReference>
<dbReference type="InterPro" id="IPR036779">
    <property type="entry name" value="LysM_dom_sf"/>
</dbReference>
<comment type="caution">
    <text evidence="5">The sequence shown here is derived from an EMBL/GenBank/DDBJ whole genome shotgun (WGS) entry which is preliminary data.</text>
</comment>
<dbReference type="GO" id="GO:0008745">
    <property type="term" value="F:N-acetylmuramoyl-L-alanine amidase activity"/>
    <property type="evidence" value="ECO:0007669"/>
    <property type="project" value="UniProtKB-EC"/>
</dbReference>
<proteinExistence type="predicted"/>
<dbReference type="InterPro" id="IPR050695">
    <property type="entry name" value="N-acetylmuramoyl_amidase_3"/>
</dbReference>
<reference evidence="5" key="1">
    <citation type="journal article" date="2020" name="mSystems">
        <title>Genome- and Community-Level Interaction Insights into Carbon Utilization and Element Cycling Functions of Hydrothermarchaeota in Hydrothermal Sediment.</title>
        <authorList>
            <person name="Zhou Z."/>
            <person name="Liu Y."/>
            <person name="Xu W."/>
            <person name="Pan J."/>
            <person name="Luo Z.H."/>
            <person name="Li M."/>
        </authorList>
    </citation>
    <scope>NUCLEOTIDE SEQUENCE [LARGE SCALE GENOMIC DNA]</scope>
    <source>
        <strain evidence="5">SpSt-106</strain>
    </source>
</reference>
<dbReference type="SMART" id="SM00257">
    <property type="entry name" value="LysM"/>
    <property type="match status" value="1"/>
</dbReference>
<dbReference type="InterPro" id="IPR011990">
    <property type="entry name" value="TPR-like_helical_dom_sf"/>
</dbReference>
<keyword evidence="3" id="KW-0378">Hydrolase</keyword>